<reference evidence="1 2" key="1">
    <citation type="submission" date="2019-04" db="EMBL/GenBank/DDBJ databases">
        <title>Draft genome sequence of Pseudomonas sp. M7D1 isolated from rhizosphere of plant the flowery desert.</title>
        <authorList>
            <person name="Poblete-Morales M."/>
            <person name="Plaza N."/>
            <person name="Corsini G."/>
            <person name="Silva E."/>
        </authorList>
    </citation>
    <scope>NUCLEOTIDE SEQUENCE [LARGE SCALE GENOMIC DNA]</scope>
    <source>
        <strain evidence="1 2">M7D1</strain>
    </source>
</reference>
<evidence type="ECO:0000313" key="1">
    <source>
        <dbReference type="EMBL" id="THF34492.1"/>
    </source>
</evidence>
<dbReference type="Proteomes" id="UP000310574">
    <property type="component" value="Unassembled WGS sequence"/>
</dbReference>
<evidence type="ECO:0000313" key="2">
    <source>
        <dbReference type="Proteomes" id="UP000310574"/>
    </source>
</evidence>
<accession>A0AAQ2I2K9</accession>
<dbReference type="AlphaFoldDB" id="A0AAQ2I2K9"/>
<proteinExistence type="predicted"/>
<protein>
    <submittedName>
        <fullName evidence="1">Uncharacterized protein</fullName>
    </submittedName>
</protein>
<name>A0AAQ2I2K9_9PSED</name>
<sequence length="59" mass="6933">MRGWSGLWLTAISDPAPRFPCVSDPLWERACSRKRSVSRHNYRLTDRFREQARSHIGFA</sequence>
<organism evidence="1 2">
    <name type="scientific">Pseudomonas atacamensis</name>
    <dbReference type="NCBI Taxonomy" id="2565368"/>
    <lineage>
        <taxon>Bacteria</taxon>
        <taxon>Pseudomonadati</taxon>
        <taxon>Pseudomonadota</taxon>
        <taxon>Gammaproteobacteria</taxon>
        <taxon>Pseudomonadales</taxon>
        <taxon>Pseudomonadaceae</taxon>
        <taxon>Pseudomonas</taxon>
    </lineage>
</organism>
<dbReference type="EMBL" id="SSBS01000002">
    <property type="protein sequence ID" value="THF34492.1"/>
    <property type="molecule type" value="Genomic_DNA"/>
</dbReference>
<comment type="caution">
    <text evidence="1">The sequence shown here is derived from an EMBL/GenBank/DDBJ whole genome shotgun (WGS) entry which is preliminary data.</text>
</comment>
<gene>
    <name evidence="1" type="ORF">E5170_09540</name>
</gene>